<dbReference type="EMBL" id="CM037614">
    <property type="protein sequence ID" value="KAH8015902.1"/>
    <property type="molecule type" value="Genomic_DNA"/>
</dbReference>
<gene>
    <name evidence="1" type="ORF">K3G42_009992</name>
</gene>
<organism evidence="1 2">
    <name type="scientific">Sphaerodactylus townsendi</name>
    <dbReference type="NCBI Taxonomy" id="933632"/>
    <lineage>
        <taxon>Eukaryota</taxon>
        <taxon>Metazoa</taxon>
        <taxon>Chordata</taxon>
        <taxon>Craniata</taxon>
        <taxon>Vertebrata</taxon>
        <taxon>Euteleostomi</taxon>
        <taxon>Lepidosauria</taxon>
        <taxon>Squamata</taxon>
        <taxon>Bifurcata</taxon>
        <taxon>Gekkota</taxon>
        <taxon>Sphaerodactylidae</taxon>
        <taxon>Sphaerodactylus</taxon>
    </lineage>
</organism>
<accession>A0ACB8G8R7</accession>
<comment type="caution">
    <text evidence="1">The sequence shown here is derived from an EMBL/GenBank/DDBJ whole genome shotgun (WGS) entry which is preliminary data.</text>
</comment>
<sequence length="306" mass="33125">MAGGGEGGGRGPVRCRLRRARSAGDAGADAVCSPPRRRSERNMASTAQPVSQGKPRLVASKMMSSPVPVPFATRPITLKKIVPRSRQIKESTVTPRRSPRVSFKEDKENLLGGNDKGKSPGKGDTKAKLAPSPPSCPLSSGTGSLLGGADVLSPINTNAQESPPEDQQDMAMAKRVRRSYSRLEVSFNHSFVRGRESPVSGFSDTSTPNHGLSKRHTLFGFDKLLVPEGSDDVPPEDTRTSPKLASTLLGSSVSKEPDTDIPGISFMKEKRKKKKVPQFKKTELDEWAAQMNAEFDEAERFDLLVE</sequence>
<evidence type="ECO:0000313" key="1">
    <source>
        <dbReference type="EMBL" id="KAH8015902.1"/>
    </source>
</evidence>
<proteinExistence type="predicted"/>
<reference evidence="1" key="1">
    <citation type="submission" date="2021-08" db="EMBL/GenBank/DDBJ databases">
        <title>The first chromosome-level gecko genome reveals the dynamic sex chromosomes of Neotropical dwarf geckos (Sphaerodactylidae: Sphaerodactylus).</title>
        <authorList>
            <person name="Pinto B.J."/>
            <person name="Keating S.E."/>
            <person name="Gamble T."/>
        </authorList>
    </citation>
    <scope>NUCLEOTIDE SEQUENCE</scope>
    <source>
        <strain evidence="1">TG3544</strain>
    </source>
</reference>
<keyword evidence="2" id="KW-1185">Reference proteome</keyword>
<evidence type="ECO:0000313" key="2">
    <source>
        <dbReference type="Proteomes" id="UP000827872"/>
    </source>
</evidence>
<protein>
    <submittedName>
        <fullName evidence="1">Uncharacterized protein</fullName>
    </submittedName>
</protein>
<name>A0ACB8G8R7_9SAUR</name>
<dbReference type="Proteomes" id="UP000827872">
    <property type="component" value="Linkage Group LG01"/>
</dbReference>